<evidence type="ECO:0000256" key="1">
    <source>
        <dbReference type="SAM" id="Coils"/>
    </source>
</evidence>
<protein>
    <submittedName>
        <fullName evidence="3">Uncharacterized protein</fullName>
    </submittedName>
</protein>
<evidence type="ECO:0000256" key="2">
    <source>
        <dbReference type="SAM" id="Phobius"/>
    </source>
</evidence>
<proteinExistence type="predicted"/>
<keyword evidence="2" id="KW-1133">Transmembrane helix</keyword>
<dbReference type="STRING" id="1618566.UR35_C0011G0020"/>
<dbReference type="Gene3D" id="3.30.70.60">
    <property type="match status" value="1"/>
</dbReference>
<keyword evidence="2" id="KW-0812">Transmembrane</keyword>
<reference evidence="3 4" key="1">
    <citation type="journal article" date="2015" name="Nature">
        <title>rRNA introns, odd ribosomes, and small enigmatic genomes across a large radiation of phyla.</title>
        <authorList>
            <person name="Brown C.T."/>
            <person name="Hug L.A."/>
            <person name="Thomas B.C."/>
            <person name="Sharon I."/>
            <person name="Castelle C.J."/>
            <person name="Singh A."/>
            <person name="Wilkins M.J."/>
            <person name="Williams K.H."/>
            <person name="Banfield J.F."/>
        </authorList>
    </citation>
    <scope>NUCLEOTIDE SEQUENCE [LARGE SCALE GENOMIC DNA]</scope>
</reference>
<name>A0A0F9ZJ67_9BACT</name>
<evidence type="ECO:0000313" key="4">
    <source>
        <dbReference type="Proteomes" id="UP000034778"/>
    </source>
</evidence>
<dbReference type="Proteomes" id="UP000034778">
    <property type="component" value="Unassembled WGS sequence"/>
</dbReference>
<feature type="coiled-coil region" evidence="1">
    <location>
        <begin position="57"/>
        <end position="91"/>
    </location>
</feature>
<sequence length="220" mass="24775">METGWKRNYSRYKEFFLNVWRLYNTKPSLKIYLELILSITTVAIFGVFALKPTILTIVDLNKDITNKEEAISKLKQKINNLQIANATLQTESSRLHIIDEAVPNTVSAETLIKQIEILAAQNSVSILSFSISDVNLVGKKEVKKKSGDLVSLAEGSNELQFTFSSHGSYQNLLNLIKNVENLRRPVKIDSFLLNANVSEIGKVLTLTVSGRVPFIIYEEK</sequence>
<keyword evidence="1" id="KW-0175">Coiled coil</keyword>
<dbReference type="EMBL" id="LBOW01000011">
    <property type="protein sequence ID" value="KKP44134.1"/>
    <property type="molecule type" value="Genomic_DNA"/>
</dbReference>
<keyword evidence="2" id="KW-0472">Membrane</keyword>
<accession>A0A0F9ZJ67</accession>
<feature type="transmembrane region" description="Helical" evidence="2">
    <location>
        <begin position="31"/>
        <end position="50"/>
    </location>
</feature>
<evidence type="ECO:0000313" key="3">
    <source>
        <dbReference type="EMBL" id="KKP44134.1"/>
    </source>
</evidence>
<gene>
    <name evidence="3" type="ORF">UR35_C0011G0020</name>
</gene>
<organism evidence="3 4">
    <name type="scientific">Candidatus Woesebacteria bacterium GW2011_GWB1_33_22</name>
    <dbReference type="NCBI Taxonomy" id="1618566"/>
    <lineage>
        <taxon>Bacteria</taxon>
        <taxon>Candidatus Woeseibacteriota</taxon>
    </lineage>
</organism>
<dbReference type="AlphaFoldDB" id="A0A0F9ZJ67"/>
<dbReference type="InterPro" id="IPR014717">
    <property type="entry name" value="Transl_elong_EF1B/ribsomal_bS6"/>
</dbReference>
<comment type="caution">
    <text evidence="3">The sequence shown here is derived from an EMBL/GenBank/DDBJ whole genome shotgun (WGS) entry which is preliminary data.</text>
</comment>